<dbReference type="AlphaFoldDB" id="A0A1C3XTK8"/>
<dbReference type="Pfam" id="PF06114">
    <property type="entry name" value="Peptidase_M78"/>
    <property type="match status" value="1"/>
</dbReference>
<dbReference type="InterPro" id="IPR010359">
    <property type="entry name" value="IrrE_HExxH"/>
</dbReference>
<dbReference type="Proteomes" id="UP000199184">
    <property type="component" value="Unassembled WGS sequence"/>
</dbReference>
<dbReference type="Gene3D" id="1.10.260.40">
    <property type="entry name" value="lambda repressor-like DNA-binding domains"/>
    <property type="match status" value="1"/>
</dbReference>
<dbReference type="SUPFAM" id="SSF47413">
    <property type="entry name" value="lambda repressor-like DNA-binding domains"/>
    <property type="match status" value="1"/>
</dbReference>
<dbReference type="PANTHER" id="PTHR43236:SF1">
    <property type="entry name" value="BLL7220 PROTEIN"/>
    <property type="match status" value="1"/>
</dbReference>
<proteinExistence type="inferred from homology"/>
<keyword evidence="4" id="KW-1185">Reference proteome</keyword>
<dbReference type="InterPro" id="IPR013430">
    <property type="entry name" value="Toxin_antidote_HigA"/>
</dbReference>
<reference evidence="4" key="1">
    <citation type="submission" date="2016-08" db="EMBL/GenBank/DDBJ databases">
        <authorList>
            <person name="Varghese N."/>
            <person name="Submissions Spin"/>
        </authorList>
    </citation>
    <scope>NUCLEOTIDE SEQUENCE [LARGE SCALE GENOMIC DNA]</scope>
    <source>
        <strain evidence="4">ERR11</strain>
    </source>
</reference>
<name>A0A1C3XTK8_9BRAD</name>
<dbReference type="RefSeq" id="WP_091967197.1">
    <property type="nucleotide sequence ID" value="NZ_FMAI01000045.1"/>
</dbReference>
<organism evidence="3 4">
    <name type="scientific">Bradyrhizobium shewense</name>
    <dbReference type="NCBI Taxonomy" id="1761772"/>
    <lineage>
        <taxon>Bacteria</taxon>
        <taxon>Pseudomonadati</taxon>
        <taxon>Pseudomonadota</taxon>
        <taxon>Alphaproteobacteria</taxon>
        <taxon>Hyphomicrobiales</taxon>
        <taxon>Nitrobacteraceae</taxon>
        <taxon>Bradyrhizobium</taxon>
    </lineage>
</organism>
<dbReference type="CDD" id="cd00093">
    <property type="entry name" value="HTH_XRE"/>
    <property type="match status" value="1"/>
</dbReference>
<comment type="similarity">
    <text evidence="1">Belongs to the short-chain fatty acyl-CoA assimilation regulator (ScfR) family.</text>
</comment>
<feature type="domain" description="HTH cro/C1-type" evidence="2">
    <location>
        <begin position="19"/>
        <end position="73"/>
    </location>
</feature>
<evidence type="ECO:0000259" key="2">
    <source>
        <dbReference type="PROSITE" id="PS50943"/>
    </source>
</evidence>
<dbReference type="PANTHER" id="PTHR43236">
    <property type="entry name" value="ANTITOXIN HIGA1"/>
    <property type="match status" value="1"/>
</dbReference>
<dbReference type="NCBIfam" id="TIGR02607">
    <property type="entry name" value="antidote_HigA"/>
    <property type="match status" value="1"/>
</dbReference>
<accession>A0A1C3XTK8</accession>
<dbReference type="SMART" id="SM00530">
    <property type="entry name" value="HTH_XRE"/>
    <property type="match status" value="1"/>
</dbReference>
<sequence length="362" mass="40814">MSERFRYEPDHVAPPGALIQDQLDALDISGRELARRCGRSPKLIAEIIAGKAPIEPETALQLERVLETSASIWLGMEANYRLHLARSKEQQALACHIGWAKTFPLRELAKRSLLSLEADAAAQVREVLRFFGCGNVEACQDRLDELSAVAFRHSPSFESDQAALLAWLRIGDIRAEATETKEFDRARFLAALKDLRGITLQPIDVFLPEIQKRCGEAGVVFILERALPKVALSGVSRWLSPRRALIQQTARHLSNDHFWFTFFHECAHLVLHSRKTIFLDGNGMSNVAAELEAEANDWASDFLIPSDALTRFITRFTYAENEVVEFAEKQGIAPGIVVGQLQHRKVLHFSQMNHLKQHYVWG</sequence>
<dbReference type="PROSITE" id="PS50943">
    <property type="entry name" value="HTH_CROC1"/>
    <property type="match status" value="1"/>
</dbReference>
<evidence type="ECO:0000313" key="3">
    <source>
        <dbReference type="EMBL" id="SCB55579.1"/>
    </source>
</evidence>
<dbReference type="GO" id="GO:0003677">
    <property type="term" value="F:DNA binding"/>
    <property type="evidence" value="ECO:0007669"/>
    <property type="project" value="InterPro"/>
</dbReference>
<protein>
    <submittedName>
        <fullName evidence="3">Addiction module antidote protein, HigA family</fullName>
    </submittedName>
</protein>
<evidence type="ECO:0000256" key="1">
    <source>
        <dbReference type="ARBA" id="ARBA00007227"/>
    </source>
</evidence>
<gene>
    <name evidence="3" type="ORF">GA0061098_104525</name>
</gene>
<dbReference type="EMBL" id="FMAI01000045">
    <property type="protein sequence ID" value="SCB55579.1"/>
    <property type="molecule type" value="Genomic_DNA"/>
</dbReference>
<evidence type="ECO:0000313" key="4">
    <source>
        <dbReference type="Proteomes" id="UP000199184"/>
    </source>
</evidence>
<dbReference type="InterPro" id="IPR010982">
    <property type="entry name" value="Lambda_DNA-bd_dom_sf"/>
</dbReference>
<dbReference type="InterPro" id="IPR052345">
    <property type="entry name" value="Rad_response_metalloprotease"/>
</dbReference>
<dbReference type="InterPro" id="IPR001387">
    <property type="entry name" value="Cro/C1-type_HTH"/>
</dbReference>